<name>I1IG91_BRADI</name>
<keyword evidence="2" id="KW-1133">Transmembrane helix</keyword>
<evidence type="ECO:0000313" key="4">
    <source>
        <dbReference type="EnsemblPlants" id="KQJ85712"/>
    </source>
</evidence>
<dbReference type="OrthoDB" id="611190at2759"/>
<reference evidence="3 4" key="1">
    <citation type="journal article" date="2010" name="Nature">
        <title>Genome sequencing and analysis of the model grass Brachypodium distachyon.</title>
        <authorList>
            <consortium name="International Brachypodium Initiative"/>
        </authorList>
    </citation>
    <scope>NUCLEOTIDE SEQUENCE [LARGE SCALE GENOMIC DNA]</scope>
    <source>
        <strain evidence="3">Bd21</strain>
        <strain evidence="4">cv. Bd21</strain>
    </source>
</reference>
<dbReference type="SUPFAM" id="SSF48371">
    <property type="entry name" value="ARM repeat"/>
    <property type="match status" value="1"/>
</dbReference>
<dbReference type="OMA" id="LLAWWKQ"/>
<feature type="transmembrane region" description="Helical" evidence="2">
    <location>
        <begin position="565"/>
        <end position="583"/>
    </location>
</feature>
<dbReference type="EMBL" id="CM000883">
    <property type="protein sequence ID" value="KQJ85712.1"/>
    <property type="molecule type" value="Genomic_DNA"/>
</dbReference>
<dbReference type="PANTHER" id="PTHR31355:SF18">
    <property type="entry name" value="EXPRESSED PROTEIN"/>
    <property type="match status" value="1"/>
</dbReference>
<dbReference type="EnsemblPlants" id="KQJ85712">
    <property type="protein sequence ID" value="KQJ85712"/>
    <property type="gene ID" value="BRADI_4g01180v3"/>
</dbReference>
<keyword evidence="2" id="KW-0812">Transmembrane</keyword>
<reference evidence="4" key="3">
    <citation type="submission" date="2018-08" db="UniProtKB">
        <authorList>
            <consortium name="EnsemblPlants"/>
        </authorList>
    </citation>
    <scope>IDENTIFICATION</scope>
    <source>
        <strain evidence="4">cv. Bd21</strain>
    </source>
</reference>
<dbReference type="InterPro" id="IPR016024">
    <property type="entry name" value="ARM-type_fold"/>
</dbReference>
<dbReference type="eggNOG" id="ENOG502QQPA">
    <property type="taxonomic scope" value="Eukaryota"/>
</dbReference>
<proteinExistence type="predicted"/>
<keyword evidence="2" id="KW-0472">Membrane</keyword>
<feature type="region of interest" description="Disordered" evidence="1">
    <location>
        <begin position="524"/>
        <end position="560"/>
    </location>
</feature>
<dbReference type="PANTHER" id="PTHR31355">
    <property type="entry name" value="MICROTUBULE-ASSOCIATED PROTEIN TORTIFOLIA1"/>
    <property type="match status" value="1"/>
</dbReference>
<dbReference type="Proteomes" id="UP000008810">
    <property type="component" value="Chromosome 4"/>
</dbReference>
<dbReference type="GeneID" id="100839747"/>
<reference evidence="3" key="2">
    <citation type="submission" date="2017-06" db="EMBL/GenBank/DDBJ databases">
        <title>WGS assembly of Brachypodium distachyon.</title>
        <authorList>
            <consortium name="The International Brachypodium Initiative"/>
            <person name="Lucas S."/>
            <person name="Harmon-Smith M."/>
            <person name="Lail K."/>
            <person name="Tice H."/>
            <person name="Grimwood J."/>
            <person name="Bruce D."/>
            <person name="Barry K."/>
            <person name="Shu S."/>
            <person name="Lindquist E."/>
            <person name="Wang M."/>
            <person name="Pitluck S."/>
            <person name="Vogel J.P."/>
            <person name="Garvin D.F."/>
            <person name="Mockler T.C."/>
            <person name="Schmutz J."/>
            <person name="Rokhsar D."/>
            <person name="Bevan M.W."/>
        </authorList>
    </citation>
    <scope>NUCLEOTIDE SEQUENCE</scope>
    <source>
        <strain evidence="3">Bd21</strain>
    </source>
</reference>
<dbReference type="GO" id="GO:0005874">
    <property type="term" value="C:microtubule"/>
    <property type="evidence" value="ECO:0007669"/>
    <property type="project" value="InterPro"/>
</dbReference>
<feature type="compositionally biased region" description="Basic and acidic residues" evidence="1">
    <location>
        <begin position="534"/>
        <end position="555"/>
    </location>
</feature>
<keyword evidence="5" id="KW-1185">Reference proteome</keyword>
<protein>
    <submittedName>
        <fullName evidence="3 4">Uncharacterized protein</fullName>
    </submittedName>
</protein>
<dbReference type="STRING" id="15368.I1IG91"/>
<evidence type="ECO:0000256" key="2">
    <source>
        <dbReference type="SAM" id="Phobius"/>
    </source>
</evidence>
<dbReference type="InterPro" id="IPR033337">
    <property type="entry name" value="TORTIFOLIA1/SINE1-2"/>
</dbReference>
<sequence>MGRSFRAGHHAELEDSVADPFNKNPPFRGLKLYVKDLDSNTLPPFLARLCDPDKPCSYSEEEVLCVFETAAEVHGYNIVPHISQIVSTVIIIMSSVTGSLHSVGCSKVISALSRYVIDPMGTEEEKSVTISSLCCTLSDCLMSTNESASSGSALCVTALIQSNNWQFASGDLVNDICLKVSGALEEVHCQTISHLGLVVALSKLNQLTLEPYGRSLIRSGLRILDESTKASNSQMIISSIQMIHSIMISLDVSIISSEISNIIHAMEQLRGHSMPEISTPAFQAAEIAKKFCRQEEGGYGKRAGPLANYGGRHVRRGSYSHSVMDDVDIRDGGSNESLSDDVQSVHRFRDYDSHPSYSGIPGSARARRRLWSNGSEKSHGLSNDDFPDTAIRDSYDGVGVLAQSNSAGLVKSVRRYSDLPTRIADPCPTCLTPRATNRCSQISRRGALSGDVRMQSAPRKQLQFYNSCSDSKREGYRLPDSPALRQIRRCSGQRAEGELEERNGCWDSIQHDSQCHVQNTNTSIEDMKLPNNGEHSDNAGKSPFEERQPEKEMTRGKKGNKNCSSTPLFLFLCALVIVVLLLARCKEDRKELYVVPT</sequence>
<dbReference type="HOGENOM" id="CLU_032199_0_0_1"/>
<evidence type="ECO:0000256" key="1">
    <source>
        <dbReference type="SAM" id="MobiDB-lite"/>
    </source>
</evidence>
<dbReference type="GO" id="GO:0008017">
    <property type="term" value="F:microtubule binding"/>
    <property type="evidence" value="ECO:0000318"/>
    <property type="project" value="GO_Central"/>
</dbReference>
<evidence type="ECO:0000313" key="5">
    <source>
        <dbReference type="Proteomes" id="UP000008810"/>
    </source>
</evidence>
<organism evidence="3">
    <name type="scientific">Brachypodium distachyon</name>
    <name type="common">Purple false brome</name>
    <name type="synonym">Trachynia distachya</name>
    <dbReference type="NCBI Taxonomy" id="15368"/>
    <lineage>
        <taxon>Eukaryota</taxon>
        <taxon>Viridiplantae</taxon>
        <taxon>Streptophyta</taxon>
        <taxon>Embryophyta</taxon>
        <taxon>Tracheophyta</taxon>
        <taxon>Spermatophyta</taxon>
        <taxon>Magnoliopsida</taxon>
        <taxon>Liliopsida</taxon>
        <taxon>Poales</taxon>
        <taxon>Poaceae</taxon>
        <taxon>BOP clade</taxon>
        <taxon>Pooideae</taxon>
        <taxon>Stipodae</taxon>
        <taxon>Brachypodieae</taxon>
        <taxon>Brachypodium</taxon>
    </lineage>
</organism>
<gene>
    <name evidence="4" type="primary">LOC100839747</name>
    <name evidence="3" type="ORF">BRADI_4g01180v3</name>
</gene>
<dbReference type="Gramene" id="KQJ85712">
    <property type="protein sequence ID" value="KQJ85712"/>
    <property type="gene ID" value="BRADI_4g01180v3"/>
</dbReference>
<accession>I1IG91</accession>
<dbReference type="AlphaFoldDB" id="I1IG91"/>
<dbReference type="RefSeq" id="XP_003577207.1">
    <property type="nucleotide sequence ID" value="XM_003577159.4"/>
</dbReference>
<dbReference type="KEGG" id="bdi:100839747"/>
<evidence type="ECO:0000313" key="3">
    <source>
        <dbReference type="EMBL" id="KQJ85712.1"/>
    </source>
</evidence>